<evidence type="ECO:0000256" key="2">
    <source>
        <dbReference type="ARBA" id="ARBA00022803"/>
    </source>
</evidence>
<dbReference type="PANTHER" id="PTHR12558:SF33">
    <property type="entry name" value="BLL7664 PROTEIN"/>
    <property type="match status" value="1"/>
</dbReference>
<dbReference type="RefSeq" id="WP_074769257.1">
    <property type="nucleotide sequence ID" value="NZ_FNKP01000002.1"/>
</dbReference>
<gene>
    <name evidence="4" type="ORF">SAMN05443245_4812</name>
</gene>
<keyword evidence="2 3" id="KW-0802">TPR repeat</keyword>
<dbReference type="SUPFAM" id="SSF48452">
    <property type="entry name" value="TPR-like"/>
    <property type="match status" value="2"/>
</dbReference>
<dbReference type="InterPro" id="IPR011990">
    <property type="entry name" value="TPR-like_helical_dom_sf"/>
</dbReference>
<dbReference type="AlphaFoldDB" id="A0A1H1I8B3"/>
<dbReference type="PROSITE" id="PS50005">
    <property type="entry name" value="TPR"/>
    <property type="match status" value="4"/>
</dbReference>
<evidence type="ECO:0000313" key="5">
    <source>
        <dbReference type="Proteomes" id="UP000183487"/>
    </source>
</evidence>
<evidence type="ECO:0000256" key="1">
    <source>
        <dbReference type="ARBA" id="ARBA00022737"/>
    </source>
</evidence>
<feature type="repeat" description="TPR" evidence="3">
    <location>
        <begin position="182"/>
        <end position="215"/>
    </location>
</feature>
<name>A0A1H1I8B3_9BURK</name>
<sequence>MSHPNTGQTLTLHQALTRAHAHWTAGQASQAEQLCERVLAAVPGQADALHLLGLMAHAHGKLDLAITHLQAACNAREAPAAYWANLAEMCRQNGMLAQAEAAGRQAVARDAKLVAGWNNLGIALQETGKFAESRDCLERVVELQPASAEACNNLANTYRRLGRFDLAENYYRRALTLNPNYAQAHSNFAFLLSTQGRFDEAAAAARLAIDLDPRLVDAYLNLADIEMSRHRGDASLRALDMLHAFAPRNPAGLIARAKALRQLERLDAALRCAREAVALAPQSADAHHTLAVVLQSLGLTDAALDAYEQAVALPGTANEDALLGRAALLLEAGRKDDALAAFDAALDAFPDSVRALASRADARTFTRHDPDIARLEAFVGEGNARSRIEHVSARFALGKAYMDIGDGPRAFAHLDEGNRLKRADFAYDGAATGAWMSRIAQAFTAQRYADLVGSGAASELPVFVLGMPRSGTTLIEQILASHPQVTGAGELSALRCALEAAGPYPDHVAAMTRDDLARIGADYLARVTPLAEGRARLVDKMPANFLYAGLIPLILSGARIVHVRRDPVDTCLSCYTKLFGGEQRFTFNQTELGEFYRYYDTLMAHLRTVLPPERFIEVDYEAVIGDVEHEARRLIHFIGLPWDDACLSFHENRRVVRTASVNQVRQPIYTTSKGRWKRYAPHLKPLLAALGIAQPAHDEADPSRTS</sequence>
<evidence type="ECO:0000313" key="4">
    <source>
        <dbReference type="EMBL" id="SDR33941.1"/>
    </source>
</evidence>
<feature type="repeat" description="TPR" evidence="3">
    <location>
        <begin position="319"/>
        <end position="352"/>
    </location>
</feature>
<reference evidence="5" key="1">
    <citation type="submission" date="2016-10" db="EMBL/GenBank/DDBJ databases">
        <authorList>
            <person name="Varghese N."/>
        </authorList>
    </citation>
    <scope>NUCLEOTIDE SEQUENCE [LARGE SCALE GENOMIC DNA]</scope>
    <source>
        <strain evidence="5">GAS106B</strain>
    </source>
</reference>
<dbReference type="SUPFAM" id="SSF52540">
    <property type="entry name" value="P-loop containing nucleoside triphosphate hydrolases"/>
    <property type="match status" value="1"/>
</dbReference>
<dbReference type="Gene3D" id="1.25.40.10">
    <property type="entry name" value="Tetratricopeptide repeat domain"/>
    <property type="match status" value="3"/>
</dbReference>
<organism evidence="4 5">
    <name type="scientific">Paraburkholderia fungorum</name>
    <dbReference type="NCBI Taxonomy" id="134537"/>
    <lineage>
        <taxon>Bacteria</taxon>
        <taxon>Pseudomonadati</taxon>
        <taxon>Pseudomonadota</taxon>
        <taxon>Betaproteobacteria</taxon>
        <taxon>Burkholderiales</taxon>
        <taxon>Burkholderiaceae</taxon>
        <taxon>Paraburkholderia</taxon>
    </lineage>
</organism>
<dbReference type="EMBL" id="FNKP01000002">
    <property type="protein sequence ID" value="SDR33941.1"/>
    <property type="molecule type" value="Genomic_DNA"/>
</dbReference>
<proteinExistence type="predicted"/>
<dbReference type="SMART" id="SM00028">
    <property type="entry name" value="TPR"/>
    <property type="match status" value="11"/>
</dbReference>
<keyword evidence="5" id="KW-1185">Reference proteome</keyword>
<evidence type="ECO:0000256" key="3">
    <source>
        <dbReference type="PROSITE-ProRule" id="PRU00339"/>
    </source>
</evidence>
<dbReference type="Proteomes" id="UP000183487">
    <property type="component" value="Unassembled WGS sequence"/>
</dbReference>
<dbReference type="Pfam" id="PF13432">
    <property type="entry name" value="TPR_16"/>
    <property type="match status" value="4"/>
</dbReference>
<dbReference type="Pfam" id="PF00515">
    <property type="entry name" value="TPR_1"/>
    <property type="match status" value="1"/>
</dbReference>
<keyword evidence="1" id="KW-0677">Repeat</keyword>
<dbReference type="Gene3D" id="3.40.50.300">
    <property type="entry name" value="P-loop containing nucleotide triphosphate hydrolases"/>
    <property type="match status" value="1"/>
</dbReference>
<protein>
    <submittedName>
        <fullName evidence="4">Tfp pilus assembly protein PilF</fullName>
    </submittedName>
</protein>
<dbReference type="OrthoDB" id="9815894at2"/>
<feature type="repeat" description="TPR" evidence="3">
    <location>
        <begin position="148"/>
        <end position="181"/>
    </location>
</feature>
<dbReference type="PROSITE" id="PS50293">
    <property type="entry name" value="TPR_REGION"/>
    <property type="match status" value="1"/>
</dbReference>
<accession>A0A1H1I8B3</accession>
<dbReference type="Pfam" id="PF13469">
    <property type="entry name" value="Sulfotransfer_3"/>
    <property type="match status" value="1"/>
</dbReference>
<dbReference type="PANTHER" id="PTHR12558">
    <property type="entry name" value="CELL DIVISION CYCLE 16,23,27"/>
    <property type="match status" value="1"/>
</dbReference>
<dbReference type="Pfam" id="PF07719">
    <property type="entry name" value="TPR_2"/>
    <property type="match status" value="1"/>
</dbReference>
<dbReference type="InterPro" id="IPR027417">
    <property type="entry name" value="P-loop_NTPase"/>
</dbReference>
<dbReference type="InterPro" id="IPR019734">
    <property type="entry name" value="TPR_rpt"/>
</dbReference>
<dbReference type="InterPro" id="IPR013105">
    <property type="entry name" value="TPR_2"/>
</dbReference>
<feature type="repeat" description="TPR" evidence="3">
    <location>
        <begin position="114"/>
        <end position="147"/>
    </location>
</feature>